<reference evidence="2" key="1">
    <citation type="submission" date="2018-02" db="EMBL/GenBank/DDBJ databases">
        <title>Rhizophora mucronata_Transcriptome.</title>
        <authorList>
            <person name="Meera S.P."/>
            <person name="Sreeshan A."/>
            <person name="Augustine A."/>
        </authorList>
    </citation>
    <scope>NUCLEOTIDE SEQUENCE</scope>
    <source>
        <tissue evidence="2">Leaf</tissue>
    </source>
</reference>
<sequence length="55" mass="6483">MKSETIEISNQQKNEEPSTTLPSKWTRMLIASHFKKITDSFFVAKFCSRMEWSLI</sequence>
<evidence type="ECO:0000256" key="1">
    <source>
        <dbReference type="SAM" id="MobiDB-lite"/>
    </source>
</evidence>
<feature type="region of interest" description="Disordered" evidence="1">
    <location>
        <begin position="1"/>
        <end position="20"/>
    </location>
</feature>
<evidence type="ECO:0000313" key="2">
    <source>
        <dbReference type="EMBL" id="MBW83505.1"/>
    </source>
</evidence>
<dbReference type="AlphaFoldDB" id="A0A2P2IQK3"/>
<proteinExistence type="predicted"/>
<accession>A0A2P2IQK3</accession>
<dbReference type="EMBL" id="GGEC01003022">
    <property type="protein sequence ID" value="MBW83505.1"/>
    <property type="molecule type" value="Transcribed_RNA"/>
</dbReference>
<protein>
    <submittedName>
        <fullName evidence="2">Uncharacterized protein MANES_11G126400</fullName>
    </submittedName>
</protein>
<name>A0A2P2IQK3_RHIMU</name>
<organism evidence="2">
    <name type="scientific">Rhizophora mucronata</name>
    <name type="common">Asiatic mangrove</name>
    <dbReference type="NCBI Taxonomy" id="61149"/>
    <lineage>
        <taxon>Eukaryota</taxon>
        <taxon>Viridiplantae</taxon>
        <taxon>Streptophyta</taxon>
        <taxon>Embryophyta</taxon>
        <taxon>Tracheophyta</taxon>
        <taxon>Spermatophyta</taxon>
        <taxon>Magnoliopsida</taxon>
        <taxon>eudicotyledons</taxon>
        <taxon>Gunneridae</taxon>
        <taxon>Pentapetalae</taxon>
        <taxon>rosids</taxon>
        <taxon>fabids</taxon>
        <taxon>Malpighiales</taxon>
        <taxon>Rhizophoraceae</taxon>
        <taxon>Rhizophora</taxon>
    </lineage>
</organism>